<comment type="caution">
    <text evidence="1">The sequence shown here is derived from an EMBL/GenBank/DDBJ whole genome shotgun (WGS) entry which is preliminary data.</text>
</comment>
<proteinExistence type="predicted"/>
<reference evidence="2" key="1">
    <citation type="journal article" date="2019" name="Int. J. Syst. Evol. Microbiol.">
        <title>The Global Catalogue of Microorganisms (GCM) 10K type strain sequencing project: providing services to taxonomists for standard genome sequencing and annotation.</title>
        <authorList>
            <consortium name="The Broad Institute Genomics Platform"/>
            <consortium name="The Broad Institute Genome Sequencing Center for Infectious Disease"/>
            <person name="Wu L."/>
            <person name="Ma J."/>
        </authorList>
    </citation>
    <scope>NUCLEOTIDE SEQUENCE [LARGE SCALE GENOMIC DNA]</scope>
    <source>
        <strain evidence="2">CGMCC 4.7319</strain>
    </source>
</reference>
<keyword evidence="2" id="KW-1185">Reference proteome</keyword>
<dbReference type="EMBL" id="BMNC01000006">
    <property type="protein sequence ID" value="GGN04165.1"/>
    <property type="molecule type" value="Genomic_DNA"/>
</dbReference>
<dbReference type="Proteomes" id="UP000597656">
    <property type="component" value="Unassembled WGS sequence"/>
</dbReference>
<organism evidence="1 2">
    <name type="scientific">Lentzea pudingi</name>
    <dbReference type="NCBI Taxonomy" id="1789439"/>
    <lineage>
        <taxon>Bacteria</taxon>
        <taxon>Bacillati</taxon>
        <taxon>Actinomycetota</taxon>
        <taxon>Actinomycetes</taxon>
        <taxon>Pseudonocardiales</taxon>
        <taxon>Pseudonocardiaceae</taxon>
        <taxon>Lentzea</taxon>
    </lineage>
</organism>
<protein>
    <submittedName>
        <fullName evidence="1">Uncharacterized protein</fullName>
    </submittedName>
</protein>
<gene>
    <name evidence="1" type="ORF">GCM10011609_49240</name>
</gene>
<sequence length="97" mass="10165">MAMVGLDRETLVAVLYVAPFDPAAYTATQLRRYAELVIADPGCEIGMLTEGLRQASQVGSVWLDAGRLRVCEAVADTVLSTGQQRATGASHGQAGVA</sequence>
<evidence type="ECO:0000313" key="1">
    <source>
        <dbReference type="EMBL" id="GGN04165.1"/>
    </source>
</evidence>
<name>A0ABQ2ICF6_9PSEU</name>
<accession>A0ABQ2ICF6</accession>
<evidence type="ECO:0000313" key="2">
    <source>
        <dbReference type="Proteomes" id="UP000597656"/>
    </source>
</evidence>